<organism evidence="2">
    <name type="scientific">Selaginella moellendorffii</name>
    <name type="common">Spikemoss</name>
    <dbReference type="NCBI Taxonomy" id="88036"/>
    <lineage>
        <taxon>Eukaryota</taxon>
        <taxon>Viridiplantae</taxon>
        <taxon>Streptophyta</taxon>
        <taxon>Embryophyta</taxon>
        <taxon>Tracheophyta</taxon>
        <taxon>Lycopodiopsida</taxon>
        <taxon>Selaginellales</taxon>
        <taxon>Selaginellaceae</taxon>
        <taxon>Selaginella</taxon>
    </lineage>
</organism>
<sequence length="160" mass="18454">MFVDKDDFKVSAHFISYDSGHWCYIYDSATHVWSSLPNLPFSQREERHGFDARSVFPDFYDPSILGLYDFVRTKWITGEVVRSLRITTGLEGVEQSGEFLRCVLPRPEDNLVIFSEGKVFVYDLDTERWGGVGRRTYESGKGLLYRPVLTTLCGTTRHPK</sequence>
<gene>
    <name evidence="1" type="ORF">SELMODRAFT_414114</name>
</gene>
<dbReference type="Proteomes" id="UP000001514">
    <property type="component" value="Unassembled WGS sequence"/>
</dbReference>
<name>D8RRP4_SELML</name>
<dbReference type="AlphaFoldDB" id="D8RRP4"/>
<dbReference type="KEGG" id="smo:SELMODRAFT_414114"/>
<dbReference type="HOGENOM" id="CLU_1655167_0_0_1"/>
<evidence type="ECO:0000313" key="2">
    <source>
        <dbReference type="Proteomes" id="UP000001514"/>
    </source>
</evidence>
<protein>
    <submittedName>
        <fullName evidence="1">Uncharacterized protein</fullName>
    </submittedName>
</protein>
<dbReference type="InParanoid" id="D8RRP4"/>
<dbReference type="Gramene" id="EFJ25435">
    <property type="protein sequence ID" value="EFJ25435"/>
    <property type="gene ID" value="SELMODRAFT_414114"/>
</dbReference>
<dbReference type="EMBL" id="GL377587">
    <property type="protein sequence ID" value="EFJ25435.1"/>
    <property type="molecule type" value="Genomic_DNA"/>
</dbReference>
<keyword evidence="2" id="KW-1185">Reference proteome</keyword>
<evidence type="ECO:0000313" key="1">
    <source>
        <dbReference type="EMBL" id="EFJ25435.1"/>
    </source>
</evidence>
<accession>D8RRP4</accession>
<reference evidence="1 2" key="1">
    <citation type="journal article" date="2011" name="Science">
        <title>The Selaginella genome identifies genetic changes associated with the evolution of vascular plants.</title>
        <authorList>
            <person name="Banks J.A."/>
            <person name="Nishiyama T."/>
            <person name="Hasebe M."/>
            <person name="Bowman J.L."/>
            <person name="Gribskov M."/>
            <person name="dePamphilis C."/>
            <person name="Albert V.A."/>
            <person name="Aono N."/>
            <person name="Aoyama T."/>
            <person name="Ambrose B.A."/>
            <person name="Ashton N.W."/>
            <person name="Axtell M.J."/>
            <person name="Barker E."/>
            <person name="Barker M.S."/>
            <person name="Bennetzen J.L."/>
            <person name="Bonawitz N.D."/>
            <person name="Chapple C."/>
            <person name="Cheng C."/>
            <person name="Correa L.G."/>
            <person name="Dacre M."/>
            <person name="DeBarry J."/>
            <person name="Dreyer I."/>
            <person name="Elias M."/>
            <person name="Engstrom E.M."/>
            <person name="Estelle M."/>
            <person name="Feng L."/>
            <person name="Finet C."/>
            <person name="Floyd S.K."/>
            <person name="Frommer W.B."/>
            <person name="Fujita T."/>
            <person name="Gramzow L."/>
            <person name="Gutensohn M."/>
            <person name="Harholt J."/>
            <person name="Hattori M."/>
            <person name="Heyl A."/>
            <person name="Hirai T."/>
            <person name="Hiwatashi Y."/>
            <person name="Ishikawa M."/>
            <person name="Iwata M."/>
            <person name="Karol K.G."/>
            <person name="Koehler B."/>
            <person name="Kolukisaoglu U."/>
            <person name="Kubo M."/>
            <person name="Kurata T."/>
            <person name="Lalonde S."/>
            <person name="Li K."/>
            <person name="Li Y."/>
            <person name="Litt A."/>
            <person name="Lyons E."/>
            <person name="Manning G."/>
            <person name="Maruyama T."/>
            <person name="Michael T.P."/>
            <person name="Mikami K."/>
            <person name="Miyazaki S."/>
            <person name="Morinaga S."/>
            <person name="Murata T."/>
            <person name="Mueller-Roeber B."/>
            <person name="Nelson D.R."/>
            <person name="Obara M."/>
            <person name="Oguri Y."/>
            <person name="Olmstead R.G."/>
            <person name="Onodera N."/>
            <person name="Petersen B.L."/>
            <person name="Pils B."/>
            <person name="Prigge M."/>
            <person name="Rensing S.A."/>
            <person name="Riano-Pachon D.M."/>
            <person name="Roberts A.W."/>
            <person name="Sato Y."/>
            <person name="Scheller H.V."/>
            <person name="Schulz B."/>
            <person name="Schulz C."/>
            <person name="Shakirov E.V."/>
            <person name="Shibagaki N."/>
            <person name="Shinohara N."/>
            <person name="Shippen D.E."/>
            <person name="Soerensen I."/>
            <person name="Sotooka R."/>
            <person name="Sugimoto N."/>
            <person name="Sugita M."/>
            <person name="Sumikawa N."/>
            <person name="Tanurdzic M."/>
            <person name="Theissen G."/>
            <person name="Ulvskov P."/>
            <person name="Wakazuki S."/>
            <person name="Weng J.K."/>
            <person name="Willats W.W."/>
            <person name="Wipf D."/>
            <person name="Wolf P.G."/>
            <person name="Yang L."/>
            <person name="Zimmer A.D."/>
            <person name="Zhu Q."/>
            <person name="Mitros T."/>
            <person name="Hellsten U."/>
            <person name="Loque D."/>
            <person name="Otillar R."/>
            <person name="Salamov A."/>
            <person name="Schmutz J."/>
            <person name="Shapiro H."/>
            <person name="Lindquist E."/>
            <person name="Lucas S."/>
            <person name="Rokhsar D."/>
            <person name="Grigoriev I.V."/>
        </authorList>
    </citation>
    <scope>NUCLEOTIDE SEQUENCE [LARGE SCALE GENOMIC DNA]</scope>
</reference>
<proteinExistence type="predicted"/>